<dbReference type="RefSeq" id="WP_110399594.1">
    <property type="nucleotide sequence ID" value="NZ_QJJS01000003.1"/>
</dbReference>
<dbReference type="Pfam" id="PF05742">
    <property type="entry name" value="TANGO2"/>
    <property type="match status" value="1"/>
</dbReference>
<name>A0A318H6D5_9BURK</name>
<proteinExistence type="predicted"/>
<evidence type="ECO:0000256" key="1">
    <source>
        <dbReference type="SAM" id="MobiDB-lite"/>
    </source>
</evidence>
<feature type="compositionally biased region" description="Low complexity" evidence="1">
    <location>
        <begin position="286"/>
        <end position="314"/>
    </location>
</feature>
<accession>A0A318H6D5</accession>
<evidence type="ECO:0000313" key="3">
    <source>
        <dbReference type="Proteomes" id="UP000247811"/>
    </source>
</evidence>
<sequence>MCLAAIALDLSRRFPLVLAANRDEFFDRPAARLGWWTPEAQGPEILSGRDLAAGGTWLGLSPRGRLALLTNIRDPVRNDPKAPTRGSLVTRWLTGEQPPDRYWVHASLSGHNGFNLITADFSRGECHWMSNRHGYARRLDKGLFGLSNGHFDEPWPKVRRLKADLAAALEDPAEPGAEALAMRLLAALACREGAPDDELPSTGVPLALERELAPVFVRTADGRYGTRCSTVLVTERVGRTLVTHVWERTFAADSGMALMRRATLRDWPPRYEVQPVAVPVAAAAGSVNSPVSESSDTAPAPARAAAQPTGSAATRLVRPRVRSLIKPARVRSP</sequence>
<dbReference type="PANTHER" id="PTHR17985">
    <property type="entry name" value="SER/THR-RICH PROTEIN T10 IN DGCR REGION"/>
    <property type="match status" value="1"/>
</dbReference>
<dbReference type="InterPro" id="IPR008551">
    <property type="entry name" value="TANGO2"/>
</dbReference>
<protein>
    <submittedName>
        <fullName evidence="2">Uncharacterized protein with NRDE domain</fullName>
    </submittedName>
</protein>
<dbReference type="EMBL" id="QJJS01000003">
    <property type="protein sequence ID" value="PXW98018.1"/>
    <property type="molecule type" value="Genomic_DNA"/>
</dbReference>
<organism evidence="2 3">
    <name type="scientific">Sphaerotilus hippei</name>
    <dbReference type="NCBI Taxonomy" id="744406"/>
    <lineage>
        <taxon>Bacteria</taxon>
        <taxon>Pseudomonadati</taxon>
        <taxon>Pseudomonadota</taxon>
        <taxon>Betaproteobacteria</taxon>
        <taxon>Burkholderiales</taxon>
        <taxon>Sphaerotilaceae</taxon>
        <taxon>Sphaerotilus</taxon>
    </lineage>
</organism>
<dbReference type="Proteomes" id="UP000247811">
    <property type="component" value="Unassembled WGS sequence"/>
</dbReference>
<feature type="compositionally biased region" description="Basic residues" evidence="1">
    <location>
        <begin position="317"/>
        <end position="333"/>
    </location>
</feature>
<gene>
    <name evidence="2" type="ORF">C7444_103109</name>
</gene>
<reference evidence="2 3" key="1">
    <citation type="submission" date="2018-05" db="EMBL/GenBank/DDBJ databases">
        <title>Genomic Encyclopedia of Type Strains, Phase IV (KMG-IV): sequencing the most valuable type-strain genomes for metagenomic binning, comparative biology and taxonomic classification.</title>
        <authorList>
            <person name="Goeker M."/>
        </authorList>
    </citation>
    <scope>NUCLEOTIDE SEQUENCE [LARGE SCALE GENOMIC DNA]</scope>
    <source>
        <strain evidence="2 3">DSM 566</strain>
    </source>
</reference>
<feature type="region of interest" description="Disordered" evidence="1">
    <location>
        <begin position="286"/>
        <end position="333"/>
    </location>
</feature>
<comment type="caution">
    <text evidence="2">The sequence shown here is derived from an EMBL/GenBank/DDBJ whole genome shotgun (WGS) entry which is preliminary data.</text>
</comment>
<keyword evidence="3" id="KW-1185">Reference proteome</keyword>
<evidence type="ECO:0000313" key="2">
    <source>
        <dbReference type="EMBL" id="PXW98018.1"/>
    </source>
</evidence>
<dbReference type="OrthoDB" id="4380123at2"/>
<dbReference type="PANTHER" id="PTHR17985:SF8">
    <property type="entry name" value="TRANSPORT AND GOLGI ORGANIZATION PROTEIN 2 HOMOLOG"/>
    <property type="match status" value="1"/>
</dbReference>
<dbReference type="AlphaFoldDB" id="A0A318H6D5"/>